<feature type="transmembrane region" description="Helical" evidence="6">
    <location>
        <begin position="155"/>
        <end position="175"/>
    </location>
</feature>
<dbReference type="EMBL" id="PGTM01000091">
    <property type="protein sequence ID" value="PJF35967.1"/>
    <property type="molecule type" value="Genomic_DNA"/>
</dbReference>
<accession>A0A2M8PEI5</accession>
<dbReference type="PANTHER" id="PTHR30250">
    <property type="entry name" value="PST FAMILY PREDICTED COLANIC ACID TRANSPORTER"/>
    <property type="match status" value="1"/>
</dbReference>
<feature type="transmembrane region" description="Helical" evidence="6">
    <location>
        <begin position="221"/>
        <end position="241"/>
    </location>
</feature>
<gene>
    <name evidence="7" type="ORF">CUN49_07805</name>
</gene>
<feature type="transmembrane region" description="Helical" evidence="6">
    <location>
        <begin position="181"/>
        <end position="200"/>
    </location>
</feature>
<feature type="transmembrane region" description="Helical" evidence="6">
    <location>
        <begin position="78"/>
        <end position="102"/>
    </location>
</feature>
<evidence type="ECO:0000256" key="5">
    <source>
        <dbReference type="ARBA" id="ARBA00023136"/>
    </source>
</evidence>
<comment type="caution">
    <text evidence="7">The sequence shown here is derived from an EMBL/GenBank/DDBJ whole genome shotgun (WGS) entry which is preliminary data.</text>
</comment>
<feature type="transmembrane region" description="Helical" evidence="6">
    <location>
        <begin position="122"/>
        <end position="143"/>
    </location>
</feature>
<evidence type="ECO:0000256" key="1">
    <source>
        <dbReference type="ARBA" id="ARBA00004651"/>
    </source>
</evidence>
<feature type="transmembrane region" description="Helical" evidence="6">
    <location>
        <begin position="261"/>
        <end position="284"/>
    </location>
</feature>
<dbReference type="Proteomes" id="UP000229681">
    <property type="component" value="Unassembled WGS sequence"/>
</dbReference>
<comment type="subcellular location">
    <subcellularLocation>
        <location evidence="1">Cell membrane</location>
        <topology evidence="1">Multi-pass membrane protein</topology>
    </subcellularLocation>
</comment>
<reference evidence="7 8" key="1">
    <citation type="submission" date="2017-11" db="EMBL/GenBank/DDBJ databases">
        <title>Evolution of Phototrophy in the Chloroflexi Phylum Driven by Horizontal Gene Transfer.</title>
        <authorList>
            <person name="Ward L.M."/>
            <person name="Hemp J."/>
            <person name="Shih P.M."/>
            <person name="Mcglynn S.E."/>
            <person name="Fischer W."/>
        </authorList>
    </citation>
    <scope>NUCLEOTIDE SEQUENCE [LARGE SCALE GENOMIC DNA]</scope>
    <source>
        <strain evidence="7">JP3_13</strain>
    </source>
</reference>
<feature type="non-terminal residue" evidence="7">
    <location>
        <position position="430"/>
    </location>
</feature>
<keyword evidence="3 6" id="KW-0812">Transmembrane</keyword>
<keyword evidence="5 6" id="KW-0472">Membrane</keyword>
<keyword evidence="4 6" id="KW-1133">Transmembrane helix</keyword>
<dbReference type="PANTHER" id="PTHR30250:SF26">
    <property type="entry name" value="PSMA PROTEIN"/>
    <property type="match status" value="1"/>
</dbReference>
<feature type="transmembrane region" description="Helical" evidence="6">
    <location>
        <begin position="12"/>
        <end position="33"/>
    </location>
</feature>
<dbReference type="InterPro" id="IPR002797">
    <property type="entry name" value="Polysacc_synth"/>
</dbReference>
<evidence type="ECO:0000313" key="8">
    <source>
        <dbReference type="Proteomes" id="UP000229681"/>
    </source>
</evidence>
<evidence type="ECO:0008006" key="9">
    <source>
        <dbReference type="Google" id="ProtNLM"/>
    </source>
</evidence>
<dbReference type="GO" id="GO:0005886">
    <property type="term" value="C:plasma membrane"/>
    <property type="evidence" value="ECO:0007669"/>
    <property type="project" value="UniProtKB-SubCell"/>
</dbReference>
<feature type="transmembrane region" description="Helical" evidence="6">
    <location>
        <begin position="383"/>
        <end position="410"/>
    </location>
</feature>
<evidence type="ECO:0000256" key="4">
    <source>
        <dbReference type="ARBA" id="ARBA00022989"/>
    </source>
</evidence>
<evidence type="ECO:0000256" key="2">
    <source>
        <dbReference type="ARBA" id="ARBA00022475"/>
    </source>
</evidence>
<dbReference type="AlphaFoldDB" id="A0A2M8PEI5"/>
<evidence type="ECO:0000256" key="6">
    <source>
        <dbReference type="SAM" id="Phobius"/>
    </source>
</evidence>
<proteinExistence type="predicted"/>
<feature type="transmembrane region" description="Helical" evidence="6">
    <location>
        <begin position="45"/>
        <end position="66"/>
    </location>
</feature>
<feature type="transmembrane region" description="Helical" evidence="6">
    <location>
        <begin position="305"/>
        <end position="328"/>
    </location>
</feature>
<sequence>MSVAPSVKRNVLYNVLGGLWSIGLNLLLVRVQLQTLGAEAYGLVSFGQSLMLMNTLFDFGLSTTLIRSIAAERERAIAFVRSAAAIYWLCALAIGALIFLAAEPLAFHWLRLERIEPAEAIVALRLWAVAIAFNHLMYLYVALMSGAQRLDLLNAVKVLYIGLYQGGGALLLLMTGSLLGFMLWNALTSVCGAVLYGWAVRRAWKPLLSRPRLAWSALRPLMAQMGSVYGTVILSLILIQVDRLLISRLLPLTQLGFYNTAFIIIQGIGTLQGFLNTALLPALARDHGSGDQEAFRRHMRRLLQVMLYVIAPLVFACIAFGRELLLLWTTPEAADGAYRAMALLALGSLLNTISSADYTAATATANADVIVRVNLWLTAPYVLLMYALIVLLGIEGAALAWIALNFTYLFTQQPAVHRRLFGAYRSSWVA</sequence>
<evidence type="ECO:0000313" key="7">
    <source>
        <dbReference type="EMBL" id="PJF35967.1"/>
    </source>
</evidence>
<protein>
    <recommendedName>
        <fullName evidence="9">Polysaccharide biosynthesis protein C-terminal domain-containing protein</fullName>
    </recommendedName>
</protein>
<organism evidence="7 8">
    <name type="scientific">Candidatus Thermofonsia Clade 1 bacterium</name>
    <dbReference type="NCBI Taxonomy" id="2364210"/>
    <lineage>
        <taxon>Bacteria</taxon>
        <taxon>Bacillati</taxon>
        <taxon>Chloroflexota</taxon>
        <taxon>Candidatus Thermofontia</taxon>
        <taxon>Candidatus Thermofonsia Clade 1</taxon>
    </lineage>
</organism>
<evidence type="ECO:0000256" key="3">
    <source>
        <dbReference type="ARBA" id="ARBA00022692"/>
    </source>
</evidence>
<dbReference type="InterPro" id="IPR050833">
    <property type="entry name" value="Poly_Biosynth_Transport"/>
</dbReference>
<name>A0A2M8PEI5_9CHLR</name>
<keyword evidence="2" id="KW-1003">Cell membrane</keyword>
<dbReference type="Pfam" id="PF01943">
    <property type="entry name" value="Polysacc_synt"/>
    <property type="match status" value="1"/>
</dbReference>